<dbReference type="EMBL" id="VCQU01000004">
    <property type="protein sequence ID" value="NMN95814.1"/>
    <property type="molecule type" value="Genomic_DNA"/>
</dbReference>
<dbReference type="InterPro" id="IPR050491">
    <property type="entry name" value="AmpC-like"/>
</dbReference>
<dbReference type="GO" id="GO:0016787">
    <property type="term" value="F:hydrolase activity"/>
    <property type="evidence" value="ECO:0007669"/>
    <property type="project" value="UniProtKB-KW"/>
</dbReference>
<dbReference type="AlphaFoldDB" id="A0A848KFA0"/>
<protein>
    <submittedName>
        <fullName evidence="4">Serine hydrolase</fullName>
    </submittedName>
</protein>
<dbReference type="SUPFAM" id="SSF56601">
    <property type="entry name" value="beta-lactamase/transpeptidase-like"/>
    <property type="match status" value="1"/>
</dbReference>
<dbReference type="Pfam" id="PF00144">
    <property type="entry name" value="Beta-lactamase"/>
    <property type="match status" value="1"/>
</dbReference>
<dbReference type="Gene3D" id="3.40.710.10">
    <property type="entry name" value="DD-peptidase/beta-lactamase superfamily"/>
    <property type="match status" value="1"/>
</dbReference>
<evidence type="ECO:0000313" key="5">
    <source>
        <dbReference type="Proteomes" id="UP000535543"/>
    </source>
</evidence>
<accession>A0A848KFA0</accession>
<reference evidence="4 5" key="1">
    <citation type="submission" date="2019-05" db="EMBL/GenBank/DDBJ databases">
        <authorList>
            <person name="Lee S.D."/>
        </authorList>
    </citation>
    <scope>NUCLEOTIDE SEQUENCE [LARGE SCALE GENOMIC DNA]</scope>
    <source>
        <strain evidence="4 5">YC2-7</strain>
    </source>
</reference>
<gene>
    <name evidence="4" type="ORF">FGL95_12290</name>
</gene>
<feature type="domain" description="Peptidase S12 Pab87-related C-terminal" evidence="3">
    <location>
        <begin position="471"/>
        <end position="545"/>
    </location>
</feature>
<evidence type="ECO:0000256" key="1">
    <source>
        <dbReference type="SAM" id="MobiDB-lite"/>
    </source>
</evidence>
<dbReference type="Pfam" id="PF11954">
    <property type="entry name" value="DUF3471"/>
    <property type="match status" value="1"/>
</dbReference>
<name>A0A848KFA0_9NOCA</name>
<dbReference type="InterPro" id="IPR012338">
    <property type="entry name" value="Beta-lactam/transpept-like"/>
</dbReference>
<dbReference type="Proteomes" id="UP000535543">
    <property type="component" value="Unassembled WGS sequence"/>
</dbReference>
<organism evidence="4 5">
    <name type="scientific">Antrihabitans stalactiti</name>
    <dbReference type="NCBI Taxonomy" id="2584121"/>
    <lineage>
        <taxon>Bacteria</taxon>
        <taxon>Bacillati</taxon>
        <taxon>Actinomycetota</taxon>
        <taxon>Actinomycetes</taxon>
        <taxon>Mycobacteriales</taxon>
        <taxon>Nocardiaceae</taxon>
        <taxon>Antrihabitans</taxon>
    </lineage>
</organism>
<dbReference type="PANTHER" id="PTHR46825">
    <property type="entry name" value="D-ALANYL-D-ALANINE-CARBOXYPEPTIDASE/ENDOPEPTIDASE AMPH"/>
    <property type="match status" value="1"/>
</dbReference>
<sequence>MSPSSHRDWPVRFARLDTCVPRVAIPRPADARGCTPIPVNKAPLSAATALLTTLALIAGCSSSKSDDKPTNESSLSDENPAVVAGVPLPDGSVDKAVGDLDGLVADVMGKSGIPGMAVAVVHGGKTVYAKGFGVKDVKGDDKVDPDTVFQIASVSKSISATVVAHEVTAGNVKWDTPVAEIMPSFTLGDPWVGSHATIGDFFSHRSGLPGAAGDILEDLGFDRRYILDHLRLLPLNPFRVTYAYANFGLTTGAEAVATKAKKEWADLAEEAIYKPLGLKSTSSRFADFEKEPNRATLHMRIDNKWVHDLVRDADQQSPAGGVSSNVNDLAKWLTMVLGKGTFEGKQIFSEEAFQPAITPQVVSSRGKSPDARSGFYGYGYNVGTTPAGRVELSHSGGFVSGASTNILLIPSADVAIVALTNAAPTGVPEAVTQSFADIVQYGKVKEDWVALYEKAISPLLEPTGSLVGKPRPTDPAPAKPVADYVGTYANDYFGPATISEKDGNLVLGLGPAGKTFPLTHWDGDTFTFTLVTENAPPGTISKATFDGNRLNLEYYDSDKLGTFVR</sequence>
<dbReference type="Gene3D" id="2.40.128.600">
    <property type="match status" value="1"/>
</dbReference>
<reference evidence="4 5" key="2">
    <citation type="submission" date="2020-06" db="EMBL/GenBank/DDBJ databases">
        <title>Antribacter stalactiti gen. nov., sp. nov., a new member of the family Nacardiaceae isolated from a cave.</title>
        <authorList>
            <person name="Kim I.S."/>
        </authorList>
    </citation>
    <scope>NUCLEOTIDE SEQUENCE [LARGE SCALE GENOMIC DNA]</scope>
    <source>
        <strain evidence="4 5">YC2-7</strain>
    </source>
</reference>
<feature type="region of interest" description="Disordered" evidence="1">
    <location>
        <begin position="61"/>
        <end position="84"/>
    </location>
</feature>
<evidence type="ECO:0000313" key="4">
    <source>
        <dbReference type="EMBL" id="NMN95814.1"/>
    </source>
</evidence>
<feature type="domain" description="Beta-lactamase-related" evidence="2">
    <location>
        <begin position="100"/>
        <end position="429"/>
    </location>
</feature>
<evidence type="ECO:0000259" key="3">
    <source>
        <dbReference type="Pfam" id="PF11954"/>
    </source>
</evidence>
<keyword evidence="5" id="KW-1185">Reference proteome</keyword>
<keyword evidence="4" id="KW-0378">Hydrolase</keyword>
<dbReference type="InterPro" id="IPR001466">
    <property type="entry name" value="Beta-lactam-related"/>
</dbReference>
<comment type="caution">
    <text evidence="4">The sequence shown here is derived from an EMBL/GenBank/DDBJ whole genome shotgun (WGS) entry which is preliminary data.</text>
</comment>
<proteinExistence type="predicted"/>
<evidence type="ECO:0000259" key="2">
    <source>
        <dbReference type="Pfam" id="PF00144"/>
    </source>
</evidence>
<dbReference type="InterPro" id="IPR021860">
    <property type="entry name" value="Peptidase_S12_Pab87-rel_C"/>
</dbReference>
<dbReference type="PANTHER" id="PTHR46825:SF15">
    <property type="entry name" value="BETA-LACTAMASE-RELATED DOMAIN-CONTAINING PROTEIN"/>
    <property type="match status" value="1"/>
</dbReference>